<proteinExistence type="predicted"/>
<organism evidence="2 3">
    <name type="scientific">Pontiella desulfatans</name>
    <dbReference type="NCBI Taxonomy" id="2750659"/>
    <lineage>
        <taxon>Bacteria</taxon>
        <taxon>Pseudomonadati</taxon>
        <taxon>Kiritimatiellota</taxon>
        <taxon>Kiritimatiellia</taxon>
        <taxon>Kiritimatiellales</taxon>
        <taxon>Pontiellaceae</taxon>
        <taxon>Pontiella</taxon>
    </lineage>
</organism>
<reference evidence="2 3" key="1">
    <citation type="submission" date="2019-04" db="EMBL/GenBank/DDBJ databases">
        <authorList>
            <person name="Van Vliet M D."/>
        </authorList>
    </citation>
    <scope>NUCLEOTIDE SEQUENCE [LARGE SCALE GENOMIC DNA]</scope>
    <source>
        <strain evidence="2 3">F1</strain>
    </source>
</reference>
<protein>
    <recommendedName>
        <fullName evidence="1">Laminin G domain-containing protein</fullName>
    </recommendedName>
</protein>
<dbReference type="InterPro" id="IPR001791">
    <property type="entry name" value="Laminin_G"/>
</dbReference>
<dbReference type="Pfam" id="PF13385">
    <property type="entry name" value="Laminin_G_3"/>
    <property type="match status" value="1"/>
</dbReference>
<gene>
    <name evidence="2" type="ORF">PDESU_00520</name>
</gene>
<dbReference type="InterPro" id="IPR029052">
    <property type="entry name" value="Metallo-depent_PP-like"/>
</dbReference>
<evidence type="ECO:0000313" key="2">
    <source>
        <dbReference type="EMBL" id="VGO11972.1"/>
    </source>
</evidence>
<dbReference type="GO" id="GO:0016787">
    <property type="term" value="F:hydrolase activity"/>
    <property type="evidence" value="ECO:0007669"/>
    <property type="project" value="InterPro"/>
</dbReference>
<feature type="domain" description="Laminin G" evidence="1">
    <location>
        <begin position="441"/>
        <end position="625"/>
    </location>
</feature>
<name>A0A6C2TWQ5_PONDE</name>
<evidence type="ECO:0000259" key="1">
    <source>
        <dbReference type="PROSITE" id="PS50025"/>
    </source>
</evidence>
<dbReference type="Proteomes" id="UP000366872">
    <property type="component" value="Unassembled WGS sequence"/>
</dbReference>
<dbReference type="EMBL" id="CAAHFG010000001">
    <property type="protein sequence ID" value="VGO11972.1"/>
    <property type="molecule type" value="Genomic_DNA"/>
</dbReference>
<dbReference type="SUPFAM" id="SSF56300">
    <property type="entry name" value="Metallo-dependent phosphatases"/>
    <property type="match status" value="1"/>
</dbReference>
<dbReference type="InterPro" id="IPR013320">
    <property type="entry name" value="ConA-like_dom_sf"/>
</dbReference>
<accession>A0A6C2TWQ5</accession>
<dbReference type="PROSITE" id="PS50025">
    <property type="entry name" value="LAM_G_DOMAIN"/>
    <property type="match status" value="1"/>
</dbReference>
<keyword evidence="3" id="KW-1185">Reference proteome</keyword>
<dbReference type="CDD" id="cd00110">
    <property type="entry name" value="LamG"/>
    <property type="match status" value="1"/>
</dbReference>
<dbReference type="Gene3D" id="2.60.120.200">
    <property type="match status" value="1"/>
</dbReference>
<dbReference type="AlphaFoldDB" id="A0A6C2TWQ5"/>
<dbReference type="SMART" id="SM00282">
    <property type="entry name" value="LamG"/>
    <property type="match status" value="1"/>
</dbReference>
<sequence>MKSMLPIIFVALSVQAEGSWRFLLLADWHSAEKYTQTEKNPSWLDETIAEDIATVAMLKNKFGGDLILMPGDSNGGHWDTPNFIKNNYPGATPEEAILKAGHFCYSGMVDSFRKGGYSRLIMAVGDHEIGDNPWPAGSVVSRCQPQFREAFAKEFNRNPDGGRFLYEQPVGKASSRPLGTTYENTSYAYRHKNVLFITIDAFHQENPDEKIGDEGSVTGTVIGPHLQWLEEVLAEARKDSGIKHILVQSHLPVIYPVRKVNSSGMLMDDGIESAFWKTLRKHGVDIYFAGEVHANTVTKDPESNVVQLVSRGNFFNNFQTLDISDNRIEVTCYNQLGGKASDGEYEVSGRLLIDKSGAGVRIEGEGELAVLDPGARHLHFDFEETVPLVEQPIMGTANRKKEDPFKLRGIKCARIVPNRGSFGPHYSALTTHVDLVPGMQGMAGLFSEQSRLGVFAMGPLHGDRAVSYALWVKTTSLENQILINTGSIWGTELKNFFNLNLDDGVPQVMVSEHQTVTAEDVEKLNDGEWHHIVAGMPSNGCRLSEVEIHVDGKPVETRLSGNDVKLHFNQAVRLGIGGLNYSNKAFDVLPVKPFVGCMDEVSVWTRGLTPEEIKVAMGFKGAQQR</sequence>
<evidence type="ECO:0000313" key="3">
    <source>
        <dbReference type="Proteomes" id="UP000366872"/>
    </source>
</evidence>
<dbReference type="RefSeq" id="WP_136077679.1">
    <property type="nucleotide sequence ID" value="NZ_CAAHFG010000001.1"/>
</dbReference>
<dbReference type="SUPFAM" id="SSF49899">
    <property type="entry name" value="Concanavalin A-like lectins/glucanases"/>
    <property type="match status" value="1"/>
</dbReference>
<dbReference type="Gene3D" id="3.60.21.10">
    <property type="match status" value="1"/>
</dbReference>